<dbReference type="Proteomes" id="UP001652624">
    <property type="component" value="Chromosome 2"/>
</dbReference>
<dbReference type="InterPro" id="IPR003877">
    <property type="entry name" value="SPRY_dom"/>
</dbReference>
<feature type="domain" description="RING-type" evidence="5">
    <location>
        <begin position="16"/>
        <end position="57"/>
    </location>
</feature>
<dbReference type="RefSeq" id="XP_016048410.2">
    <property type="nucleotide sequence ID" value="XM_016192924.2"/>
</dbReference>
<dbReference type="InterPro" id="IPR003879">
    <property type="entry name" value="Butyrophylin_SPRY"/>
</dbReference>
<dbReference type="InterPro" id="IPR001841">
    <property type="entry name" value="Znf_RING"/>
</dbReference>
<dbReference type="PROSITE" id="PS50089">
    <property type="entry name" value="ZF_RING_2"/>
    <property type="match status" value="1"/>
</dbReference>
<sequence>MAQECLLEEQTAELSCPVCLDLMTDPVTLECGHHCCASCLQQRWQDLLDIFPCPVCQHHCAHRKLHKNRQLSALVDMLKQLPSTRSREQQQEQEQLLCEQHQQVLSLFCEQDLQLVCVQCRVSCEQQGHPLTPVKEAAAQHRRKFKSHLQTLKKQLKDAKRGQEMQSKEITDFLKEVAKQEYELHREFQQFKQSLRISQKKIDKKLQSKERQAFKKITEIKSQVSLYGSALKSLLREFIMFCLQTDLDLLMNTRKLNLQIFKFKQLQVPATFSYQSDEVVPSLLPHYFGLHNMIKFQEDLTFDPETAHPFLTVRKGGKKATFSHERRNPKPRAFISLIAVLSCEGFDAGRHFWQIKLKGVSVWSLGVCKESFPRDAQLPLSPSNGCWQYQQPTCIQPGSQRIKIRVGIFLDYELGELSFYNMNQKCHLHTITDTFTDRLMPYFSVEPSSSSSVMRMIKDEC</sequence>
<dbReference type="InterPro" id="IPR050143">
    <property type="entry name" value="TRIM/RBCC"/>
</dbReference>
<dbReference type="eggNOG" id="KOG2177">
    <property type="taxonomic scope" value="Eukaryota"/>
</dbReference>
<dbReference type="InParanoid" id="A0A1S3WPZ0"/>
<keyword evidence="2 4" id="KW-0863">Zinc-finger</keyword>
<dbReference type="InterPro" id="IPR001870">
    <property type="entry name" value="B30.2/SPRY"/>
</dbReference>
<dbReference type="SMART" id="SM00336">
    <property type="entry name" value="BBOX"/>
    <property type="match status" value="1"/>
</dbReference>
<evidence type="ECO:0000256" key="3">
    <source>
        <dbReference type="ARBA" id="ARBA00022833"/>
    </source>
</evidence>
<dbReference type="Pfam" id="PF13765">
    <property type="entry name" value="PRY"/>
    <property type="match status" value="1"/>
</dbReference>
<dbReference type="SMART" id="SM00589">
    <property type="entry name" value="PRY"/>
    <property type="match status" value="1"/>
</dbReference>
<dbReference type="Gene3D" id="2.60.120.920">
    <property type="match status" value="1"/>
</dbReference>
<gene>
    <name evidence="9" type="primary">LOC103123414</name>
</gene>
<keyword evidence="3" id="KW-0862">Zinc</keyword>
<dbReference type="InterPro" id="IPR043136">
    <property type="entry name" value="B30.2/SPRY_sf"/>
</dbReference>
<dbReference type="GO" id="GO:0008270">
    <property type="term" value="F:zinc ion binding"/>
    <property type="evidence" value="ECO:0007669"/>
    <property type="project" value="UniProtKB-KW"/>
</dbReference>
<dbReference type="SMART" id="SM00449">
    <property type="entry name" value="SPRY"/>
    <property type="match status" value="1"/>
</dbReference>
<protein>
    <submittedName>
        <fullName evidence="9">Tripartite motif-containing protein 75-like</fullName>
    </submittedName>
</protein>
<proteinExistence type="predicted"/>
<reference evidence="9" key="2">
    <citation type="submission" date="2025-08" db="UniProtKB">
        <authorList>
            <consortium name="RefSeq"/>
        </authorList>
    </citation>
    <scope>IDENTIFICATION</scope>
</reference>
<dbReference type="InterPro" id="IPR000315">
    <property type="entry name" value="Znf_B-box"/>
</dbReference>
<evidence type="ECO:0000256" key="4">
    <source>
        <dbReference type="PROSITE-ProRule" id="PRU00024"/>
    </source>
</evidence>
<accession>A0A1S3WPZ0</accession>
<dbReference type="InterPro" id="IPR013083">
    <property type="entry name" value="Znf_RING/FYVE/PHD"/>
</dbReference>
<dbReference type="SUPFAM" id="SSF57845">
    <property type="entry name" value="B-box zinc-binding domain"/>
    <property type="match status" value="1"/>
</dbReference>
<keyword evidence="1" id="KW-0479">Metal-binding</keyword>
<evidence type="ECO:0000259" key="5">
    <source>
        <dbReference type="PROSITE" id="PS50089"/>
    </source>
</evidence>
<evidence type="ECO:0000313" key="8">
    <source>
        <dbReference type="Proteomes" id="UP001652624"/>
    </source>
</evidence>
<dbReference type="Pfam" id="PF15227">
    <property type="entry name" value="zf-C3HC4_4"/>
    <property type="match status" value="1"/>
</dbReference>
<dbReference type="SMART" id="SM00184">
    <property type="entry name" value="RING"/>
    <property type="match status" value="1"/>
</dbReference>
<feature type="domain" description="B box-type" evidence="6">
    <location>
        <begin position="93"/>
        <end position="134"/>
    </location>
</feature>
<dbReference type="SUPFAM" id="SSF57850">
    <property type="entry name" value="RING/U-box"/>
    <property type="match status" value="1"/>
</dbReference>
<dbReference type="Gene3D" id="3.30.40.10">
    <property type="entry name" value="Zinc/RING finger domain, C3HC4 (zinc finger)"/>
    <property type="match status" value="1"/>
</dbReference>
<keyword evidence="8" id="KW-1185">Reference proteome</keyword>
<organism evidence="8 9">
    <name type="scientific">Erinaceus europaeus</name>
    <name type="common">Western European hedgehog</name>
    <dbReference type="NCBI Taxonomy" id="9365"/>
    <lineage>
        <taxon>Eukaryota</taxon>
        <taxon>Metazoa</taxon>
        <taxon>Chordata</taxon>
        <taxon>Craniata</taxon>
        <taxon>Vertebrata</taxon>
        <taxon>Euteleostomi</taxon>
        <taxon>Mammalia</taxon>
        <taxon>Eutheria</taxon>
        <taxon>Laurasiatheria</taxon>
        <taxon>Eulipotyphla</taxon>
        <taxon>Erinaceidae</taxon>
        <taxon>Erinaceinae</taxon>
        <taxon>Erinaceus</taxon>
    </lineage>
</organism>
<feature type="domain" description="B30.2/SPRY" evidence="7">
    <location>
        <begin position="280"/>
        <end position="461"/>
    </location>
</feature>
<reference evidence="8" key="1">
    <citation type="submission" date="2025-05" db="UniProtKB">
        <authorList>
            <consortium name="RefSeq"/>
        </authorList>
    </citation>
    <scope>NUCLEOTIDE SEQUENCE [LARGE SCALE GENOMIC DNA]</scope>
</reference>
<dbReference type="PROSITE" id="PS50188">
    <property type="entry name" value="B302_SPRY"/>
    <property type="match status" value="1"/>
</dbReference>
<dbReference type="SUPFAM" id="SSF49899">
    <property type="entry name" value="Concanavalin A-like lectins/glucanases"/>
    <property type="match status" value="1"/>
</dbReference>
<evidence type="ECO:0000259" key="6">
    <source>
        <dbReference type="PROSITE" id="PS50119"/>
    </source>
</evidence>
<dbReference type="InterPro" id="IPR013320">
    <property type="entry name" value="ConA-like_dom_sf"/>
</dbReference>
<evidence type="ECO:0000256" key="2">
    <source>
        <dbReference type="ARBA" id="ARBA00022771"/>
    </source>
</evidence>
<dbReference type="Gene3D" id="3.30.160.60">
    <property type="entry name" value="Classic Zinc Finger"/>
    <property type="match status" value="1"/>
</dbReference>
<evidence type="ECO:0000313" key="9">
    <source>
        <dbReference type="RefSeq" id="XP_016048410.2"/>
    </source>
</evidence>
<dbReference type="Pfam" id="PF00643">
    <property type="entry name" value="zf-B_box"/>
    <property type="match status" value="1"/>
</dbReference>
<dbReference type="PRINTS" id="PR01407">
    <property type="entry name" value="BUTYPHLNCDUF"/>
</dbReference>
<dbReference type="InterPro" id="IPR006574">
    <property type="entry name" value="PRY"/>
</dbReference>
<evidence type="ECO:0000259" key="7">
    <source>
        <dbReference type="PROSITE" id="PS50188"/>
    </source>
</evidence>
<dbReference type="Pfam" id="PF00622">
    <property type="entry name" value="SPRY"/>
    <property type="match status" value="1"/>
</dbReference>
<dbReference type="AlphaFoldDB" id="A0A1S3WPZ0"/>
<evidence type="ECO:0000256" key="1">
    <source>
        <dbReference type="ARBA" id="ARBA00022723"/>
    </source>
</evidence>
<name>A0A1S3WPZ0_ERIEU</name>
<dbReference type="PROSITE" id="PS50119">
    <property type="entry name" value="ZF_BBOX"/>
    <property type="match status" value="1"/>
</dbReference>
<dbReference type="OrthoDB" id="9665463at2759"/>
<dbReference type="GeneID" id="103123414"/>
<dbReference type="PANTHER" id="PTHR24103">
    <property type="entry name" value="E3 UBIQUITIN-PROTEIN LIGASE TRIM"/>
    <property type="match status" value="1"/>
</dbReference>